<keyword evidence="2" id="KW-1185">Reference proteome</keyword>
<proteinExistence type="predicted"/>
<dbReference type="EMBL" id="KQ086090">
    <property type="protein sequence ID" value="KLO08460.1"/>
    <property type="molecule type" value="Genomic_DNA"/>
</dbReference>
<feature type="non-terminal residue" evidence="1">
    <location>
        <position position="176"/>
    </location>
</feature>
<evidence type="ECO:0000313" key="2">
    <source>
        <dbReference type="Proteomes" id="UP000053477"/>
    </source>
</evidence>
<evidence type="ECO:0000313" key="1">
    <source>
        <dbReference type="EMBL" id="KLO08460.1"/>
    </source>
</evidence>
<accession>A0A0H2R9F1</accession>
<gene>
    <name evidence="1" type="ORF">SCHPADRAFT_812901</name>
</gene>
<sequence>RPADFAHSQAHFEEWENVAREFILSPRGRRVWKMGGILWRVALYLSGDTRTGFELMDSNPGAVTRQVTGTAFDEVLTESEINLIMGTYHVASPSVSQIKTLDLSYWPHPKLLYDSNFNFGCWTPVNESWFVERLKALRIGSAGPTNQKKWRSQFRVVKAMRERRDRSRAAAVEFLL</sequence>
<name>A0A0H2R9F1_9AGAM</name>
<dbReference type="AlphaFoldDB" id="A0A0H2R9F1"/>
<dbReference type="InParanoid" id="A0A0H2R9F1"/>
<reference evidence="1 2" key="1">
    <citation type="submission" date="2015-04" db="EMBL/GenBank/DDBJ databases">
        <title>Complete genome sequence of Schizopora paradoxa KUC8140, a cosmopolitan wood degrader in East Asia.</title>
        <authorList>
            <consortium name="DOE Joint Genome Institute"/>
            <person name="Min B."/>
            <person name="Park H."/>
            <person name="Jang Y."/>
            <person name="Kim J.-J."/>
            <person name="Kim K.H."/>
            <person name="Pangilinan J."/>
            <person name="Lipzen A."/>
            <person name="Riley R."/>
            <person name="Grigoriev I.V."/>
            <person name="Spatafora J.W."/>
            <person name="Choi I.-G."/>
        </authorList>
    </citation>
    <scope>NUCLEOTIDE SEQUENCE [LARGE SCALE GENOMIC DNA]</scope>
    <source>
        <strain evidence="1 2">KUC8140</strain>
    </source>
</reference>
<organism evidence="1 2">
    <name type="scientific">Schizopora paradoxa</name>
    <dbReference type="NCBI Taxonomy" id="27342"/>
    <lineage>
        <taxon>Eukaryota</taxon>
        <taxon>Fungi</taxon>
        <taxon>Dikarya</taxon>
        <taxon>Basidiomycota</taxon>
        <taxon>Agaricomycotina</taxon>
        <taxon>Agaricomycetes</taxon>
        <taxon>Hymenochaetales</taxon>
        <taxon>Schizoporaceae</taxon>
        <taxon>Schizopora</taxon>
    </lineage>
</organism>
<dbReference type="Proteomes" id="UP000053477">
    <property type="component" value="Unassembled WGS sequence"/>
</dbReference>
<dbReference type="OrthoDB" id="3270336at2759"/>
<feature type="non-terminal residue" evidence="1">
    <location>
        <position position="1"/>
    </location>
</feature>
<protein>
    <submittedName>
        <fullName evidence="1">Uncharacterized protein</fullName>
    </submittedName>
</protein>